<gene>
    <name evidence="4" type="ORF">EK21DRAFT_76276</name>
</gene>
<dbReference type="Proteomes" id="UP000799777">
    <property type="component" value="Unassembled WGS sequence"/>
</dbReference>
<comment type="caution">
    <text evidence="4">The sequence shown here is derived from an EMBL/GenBank/DDBJ whole genome shotgun (WGS) entry which is preliminary data.</text>
</comment>
<dbReference type="GO" id="GO:0019433">
    <property type="term" value="P:triglyceride catabolic process"/>
    <property type="evidence" value="ECO:0007669"/>
    <property type="project" value="TreeGrafter"/>
</dbReference>
<dbReference type="InterPro" id="IPR036291">
    <property type="entry name" value="NAD(P)-bd_dom_sf"/>
</dbReference>
<evidence type="ECO:0000256" key="3">
    <source>
        <dbReference type="RuleBase" id="RU000363"/>
    </source>
</evidence>
<dbReference type="PRINTS" id="PR00080">
    <property type="entry name" value="SDRFAMILY"/>
</dbReference>
<dbReference type="GO" id="GO:0005811">
    <property type="term" value="C:lipid droplet"/>
    <property type="evidence" value="ECO:0007669"/>
    <property type="project" value="TreeGrafter"/>
</dbReference>
<comment type="similarity">
    <text evidence="1 3">Belongs to the short-chain dehydrogenases/reductases (SDR) family.</text>
</comment>
<dbReference type="SUPFAM" id="SSF51735">
    <property type="entry name" value="NAD(P)-binding Rossmann-fold domains"/>
    <property type="match status" value="1"/>
</dbReference>
<dbReference type="GO" id="GO:0000140">
    <property type="term" value="F:acylglycerone-phosphate reductase (NADP+) activity"/>
    <property type="evidence" value="ECO:0007669"/>
    <property type="project" value="TreeGrafter"/>
</dbReference>
<dbReference type="OrthoDB" id="2102561at2759"/>
<evidence type="ECO:0000313" key="5">
    <source>
        <dbReference type="Proteomes" id="UP000799777"/>
    </source>
</evidence>
<dbReference type="EMBL" id="ML978264">
    <property type="protein sequence ID" value="KAF2025506.1"/>
    <property type="molecule type" value="Genomic_DNA"/>
</dbReference>
<reference evidence="4" key="1">
    <citation type="journal article" date="2020" name="Stud. Mycol.">
        <title>101 Dothideomycetes genomes: a test case for predicting lifestyles and emergence of pathogens.</title>
        <authorList>
            <person name="Haridas S."/>
            <person name="Albert R."/>
            <person name="Binder M."/>
            <person name="Bloem J."/>
            <person name="Labutti K."/>
            <person name="Salamov A."/>
            <person name="Andreopoulos B."/>
            <person name="Baker S."/>
            <person name="Barry K."/>
            <person name="Bills G."/>
            <person name="Bluhm B."/>
            <person name="Cannon C."/>
            <person name="Castanera R."/>
            <person name="Culley D."/>
            <person name="Daum C."/>
            <person name="Ezra D."/>
            <person name="Gonzalez J."/>
            <person name="Henrissat B."/>
            <person name="Kuo A."/>
            <person name="Liang C."/>
            <person name="Lipzen A."/>
            <person name="Lutzoni F."/>
            <person name="Magnuson J."/>
            <person name="Mondo S."/>
            <person name="Nolan M."/>
            <person name="Ohm R."/>
            <person name="Pangilinan J."/>
            <person name="Park H.-J."/>
            <person name="Ramirez L."/>
            <person name="Alfaro M."/>
            <person name="Sun H."/>
            <person name="Tritt A."/>
            <person name="Yoshinaga Y."/>
            <person name="Zwiers L.-H."/>
            <person name="Turgeon B."/>
            <person name="Goodwin S."/>
            <person name="Spatafora J."/>
            <person name="Crous P."/>
            <person name="Grigoriev I."/>
        </authorList>
    </citation>
    <scope>NUCLEOTIDE SEQUENCE</scope>
    <source>
        <strain evidence="4">CBS 110217</strain>
    </source>
</reference>
<dbReference type="GO" id="GO:0006654">
    <property type="term" value="P:phosphatidic acid biosynthetic process"/>
    <property type="evidence" value="ECO:0007669"/>
    <property type="project" value="TreeGrafter"/>
</dbReference>
<sequence>MKSVLITGCTDGGIGSVLALTFAQRGLLVFAAARKLAKMANLSNLPNVKLLELDVTDRAQVQAAVALVRKETGGTLDYLVNNAGQTRYLPLLDEDSDFEEAKAVFDTNVWGQLRMVQAFVPLLTEAKGTLVYISSTYAASKRAAEIMFDTLRLELKPFGISVTSVVTGPVKSQIHSHMADLKLPEKSLYADVEDTIKKRAGGDDGAPRMDTQKYTDTVVNKILGGGQLKVWCGANMWLVNLMGNWVPSFIADKLLVFGTGIDVMLKRK</sequence>
<dbReference type="PANTHER" id="PTHR44169">
    <property type="entry name" value="NADPH-DEPENDENT 1-ACYLDIHYDROXYACETONE PHOSPHATE REDUCTASE"/>
    <property type="match status" value="1"/>
</dbReference>
<dbReference type="InterPro" id="IPR002347">
    <property type="entry name" value="SDR_fam"/>
</dbReference>
<keyword evidence="2" id="KW-0560">Oxidoreductase</keyword>
<dbReference type="PRINTS" id="PR00081">
    <property type="entry name" value="GDHRDH"/>
</dbReference>
<proteinExistence type="inferred from homology"/>
<evidence type="ECO:0000256" key="1">
    <source>
        <dbReference type="ARBA" id="ARBA00006484"/>
    </source>
</evidence>
<evidence type="ECO:0000256" key="2">
    <source>
        <dbReference type="ARBA" id="ARBA00023002"/>
    </source>
</evidence>
<dbReference type="AlphaFoldDB" id="A0A9P4H2G9"/>
<protein>
    <submittedName>
        <fullName evidence="4">NAD(P)-binding protein</fullName>
    </submittedName>
</protein>
<name>A0A9P4H2G9_9PLEO</name>
<organism evidence="4 5">
    <name type="scientific">Setomelanomma holmii</name>
    <dbReference type="NCBI Taxonomy" id="210430"/>
    <lineage>
        <taxon>Eukaryota</taxon>
        <taxon>Fungi</taxon>
        <taxon>Dikarya</taxon>
        <taxon>Ascomycota</taxon>
        <taxon>Pezizomycotina</taxon>
        <taxon>Dothideomycetes</taxon>
        <taxon>Pleosporomycetidae</taxon>
        <taxon>Pleosporales</taxon>
        <taxon>Pleosporineae</taxon>
        <taxon>Phaeosphaeriaceae</taxon>
        <taxon>Setomelanomma</taxon>
    </lineage>
</organism>
<dbReference type="Pfam" id="PF00106">
    <property type="entry name" value="adh_short"/>
    <property type="match status" value="1"/>
</dbReference>
<dbReference type="GO" id="GO:0004806">
    <property type="term" value="F:triacylglycerol lipase activity"/>
    <property type="evidence" value="ECO:0007669"/>
    <property type="project" value="TreeGrafter"/>
</dbReference>
<keyword evidence="5" id="KW-1185">Reference proteome</keyword>
<dbReference type="PANTHER" id="PTHR44169:SF6">
    <property type="entry name" value="NADPH-DEPENDENT 1-ACYLDIHYDROXYACETONE PHOSPHATE REDUCTASE"/>
    <property type="match status" value="1"/>
</dbReference>
<evidence type="ECO:0000313" key="4">
    <source>
        <dbReference type="EMBL" id="KAF2025506.1"/>
    </source>
</evidence>
<dbReference type="Gene3D" id="3.40.50.720">
    <property type="entry name" value="NAD(P)-binding Rossmann-like Domain"/>
    <property type="match status" value="1"/>
</dbReference>
<dbReference type="GO" id="GO:0005783">
    <property type="term" value="C:endoplasmic reticulum"/>
    <property type="evidence" value="ECO:0007669"/>
    <property type="project" value="TreeGrafter"/>
</dbReference>
<accession>A0A9P4H2G9</accession>